<proteinExistence type="predicted"/>
<evidence type="ECO:0000256" key="1">
    <source>
        <dbReference type="SAM" id="MobiDB-lite"/>
    </source>
</evidence>
<reference evidence="2" key="2">
    <citation type="submission" date="2022-01" db="EMBL/GenBank/DDBJ databases">
        <authorList>
            <person name="Yamashiro T."/>
            <person name="Shiraishi A."/>
            <person name="Satake H."/>
            <person name="Nakayama K."/>
        </authorList>
    </citation>
    <scope>NUCLEOTIDE SEQUENCE</scope>
</reference>
<gene>
    <name evidence="2" type="ORF">Tco_1003324</name>
</gene>
<sequence length="439" mass="50080">MKILYVLLETTPDLATRAIETPLSSPMGTMRCLCDPIGAKRMLFPRTSVRGSKLTSQGFSKLPAIGLNVFQHDPSPLERILLPVSLLNSFHQEGMLNFEMTYCCSNNIRVNLYLKHGLVSRTYSKKSFAMVLTSGSKPGSLLRSWPDTRMKDEKTPSSQKGSLYYKNPNVEQLLGVMEYQVDTLMKDTILLMGKSENLCGISSNDLGRFPLKPSHQEAFEGLLINFMIDQEEKVCQLEGYMSIIGSDFMQLSSEVVMKLKEEIRIKENNSKRIQKIMRYLDTEYLRPFNNHKFSESLVKSTSFHASDFISPKSLCVRYDPHHVGLTFRLGGEQWSMSLLEFGWRVGLYSEEQSRLNNTKSGLRRGETVKAEHVLLEFWLTIGNGEFVVGGTSVKEVIDPRVKLAHRFIATTISDRKESTQRIIEIDLFYLYCIYAERVI</sequence>
<keyword evidence="3" id="KW-1185">Reference proteome</keyword>
<evidence type="ECO:0000313" key="2">
    <source>
        <dbReference type="EMBL" id="GJT59791.1"/>
    </source>
</evidence>
<comment type="caution">
    <text evidence="2">The sequence shown here is derived from an EMBL/GenBank/DDBJ whole genome shotgun (WGS) entry which is preliminary data.</text>
</comment>
<organism evidence="2 3">
    <name type="scientific">Tanacetum coccineum</name>
    <dbReference type="NCBI Taxonomy" id="301880"/>
    <lineage>
        <taxon>Eukaryota</taxon>
        <taxon>Viridiplantae</taxon>
        <taxon>Streptophyta</taxon>
        <taxon>Embryophyta</taxon>
        <taxon>Tracheophyta</taxon>
        <taxon>Spermatophyta</taxon>
        <taxon>Magnoliopsida</taxon>
        <taxon>eudicotyledons</taxon>
        <taxon>Gunneridae</taxon>
        <taxon>Pentapetalae</taxon>
        <taxon>asterids</taxon>
        <taxon>campanulids</taxon>
        <taxon>Asterales</taxon>
        <taxon>Asteraceae</taxon>
        <taxon>Asteroideae</taxon>
        <taxon>Anthemideae</taxon>
        <taxon>Anthemidinae</taxon>
        <taxon>Tanacetum</taxon>
    </lineage>
</organism>
<reference evidence="2" key="1">
    <citation type="journal article" date="2022" name="Int. J. Mol. Sci.">
        <title>Draft Genome of Tanacetum Coccineum: Genomic Comparison of Closely Related Tanacetum-Family Plants.</title>
        <authorList>
            <person name="Yamashiro T."/>
            <person name="Shiraishi A."/>
            <person name="Nakayama K."/>
            <person name="Satake H."/>
        </authorList>
    </citation>
    <scope>NUCLEOTIDE SEQUENCE</scope>
</reference>
<feature type="compositionally biased region" description="Basic and acidic residues" evidence="1">
    <location>
        <begin position="146"/>
        <end position="155"/>
    </location>
</feature>
<name>A0ABQ5F8R9_9ASTR</name>
<feature type="region of interest" description="Disordered" evidence="1">
    <location>
        <begin position="136"/>
        <end position="162"/>
    </location>
</feature>
<evidence type="ECO:0000313" key="3">
    <source>
        <dbReference type="Proteomes" id="UP001151760"/>
    </source>
</evidence>
<dbReference type="EMBL" id="BQNB010017140">
    <property type="protein sequence ID" value="GJT59791.1"/>
    <property type="molecule type" value="Genomic_DNA"/>
</dbReference>
<dbReference type="Proteomes" id="UP001151760">
    <property type="component" value="Unassembled WGS sequence"/>
</dbReference>
<protein>
    <submittedName>
        <fullName evidence="2">Uncharacterized protein</fullName>
    </submittedName>
</protein>
<accession>A0ABQ5F8R9</accession>